<dbReference type="EMBL" id="BBLG01000012">
    <property type="protein sequence ID" value="GAK77767.1"/>
    <property type="molecule type" value="Genomic_DNA"/>
</dbReference>
<reference evidence="1 2" key="1">
    <citation type="journal article" date="2014" name="Genome Announc.">
        <title>Draft Genome Sequences of Marine Flavobacterium Nonlabens Strains NR17, NR24, NR27, NR32, NR33, and Ara13.</title>
        <authorList>
            <person name="Nakanishi M."/>
            <person name="Meirelles P."/>
            <person name="Suzuki R."/>
            <person name="Takatani N."/>
            <person name="Mino S."/>
            <person name="Suda W."/>
            <person name="Oshima K."/>
            <person name="Hattori M."/>
            <person name="Ohkuma M."/>
            <person name="Hosokawa M."/>
            <person name="Miyashita K."/>
            <person name="Thompson F.L."/>
            <person name="Niwa A."/>
            <person name="Sawabe T."/>
            <person name="Sawabe T."/>
        </authorList>
    </citation>
    <scope>NUCLEOTIDE SEQUENCE [LARGE SCALE GENOMIC DNA]</scope>
    <source>
        <strain evidence="2">JCM19296</strain>
    </source>
</reference>
<evidence type="ECO:0000313" key="2">
    <source>
        <dbReference type="Proteomes" id="UP000028980"/>
    </source>
</evidence>
<dbReference type="Proteomes" id="UP000028980">
    <property type="component" value="Unassembled WGS sequence"/>
</dbReference>
<accession>A0A081DFS1</accession>
<sequence>MTAEKKFTLGLKLPTDPRWADISTISLQDILTDHAFCEQRQPVILFL</sequence>
<gene>
    <name evidence="1" type="ORF">JCM19296_3376</name>
</gene>
<organism evidence="1 2">
    <name type="scientific">Nonlabens ulvanivorans</name>
    <name type="common">Persicivirga ulvanivorans</name>
    <dbReference type="NCBI Taxonomy" id="906888"/>
    <lineage>
        <taxon>Bacteria</taxon>
        <taxon>Pseudomonadati</taxon>
        <taxon>Bacteroidota</taxon>
        <taxon>Flavobacteriia</taxon>
        <taxon>Flavobacteriales</taxon>
        <taxon>Flavobacteriaceae</taxon>
        <taxon>Nonlabens</taxon>
    </lineage>
</organism>
<dbReference type="InterPro" id="IPR009078">
    <property type="entry name" value="Ferritin-like_SF"/>
</dbReference>
<comment type="caution">
    <text evidence="1">The sequence shown here is derived from an EMBL/GenBank/DDBJ whole genome shotgun (WGS) entry which is preliminary data.</text>
</comment>
<proteinExistence type="predicted"/>
<name>A0A081DFS1_NONUL</name>
<dbReference type="SUPFAM" id="SSF47240">
    <property type="entry name" value="Ferritin-like"/>
    <property type="match status" value="1"/>
</dbReference>
<evidence type="ECO:0000313" key="1">
    <source>
        <dbReference type="EMBL" id="GAK77767.1"/>
    </source>
</evidence>
<protein>
    <submittedName>
        <fullName evidence="1">tRNA-(Ms[2]io[6]A)-hydroxylase</fullName>
    </submittedName>
</protein>
<dbReference type="AlphaFoldDB" id="A0A081DFS1"/>